<sequence length="289" mass="33980">MGSFLVSNWYSYILLVIDYVEIIATKTNDAKVVVNFLKSNIFCRFGVLKVLISDQDSHFCNRVMSSLLHKYGVVHRIAIAYHPQTNGQVEVLNRETKKTLQKKTNPSQKDWSRLVEDALWAHRTAYRTSLGMSPYRIVFGKPYHLLVEIEHKAYWAVKQCNLAYDQAGKQRKFQLQELDELCLEAYENSQIYKKKKEFQVDQKVLLFNSRKLRSRWKGPFVITNILPYGAVELRDEHTNNTFQKEKKVVPQRDETFTKEGKNIATLDQVNLSFPQRMKDEKKKKEFTKF</sequence>
<dbReference type="OrthoDB" id="9906983at2759"/>
<dbReference type="InterPro" id="IPR036397">
    <property type="entry name" value="RNaseH_sf"/>
</dbReference>
<dbReference type="PROSITE" id="PS50994">
    <property type="entry name" value="INTEGRASE"/>
    <property type="match status" value="1"/>
</dbReference>
<keyword evidence="3" id="KW-1185">Reference proteome</keyword>
<dbReference type="InterPro" id="IPR052160">
    <property type="entry name" value="Gypsy_RT_Integrase-like"/>
</dbReference>
<reference evidence="2" key="1">
    <citation type="submission" date="2018-05" db="EMBL/GenBank/DDBJ databases">
        <title>Draft genome of Mucuna pruriens seed.</title>
        <authorList>
            <person name="Nnadi N.E."/>
            <person name="Vos R."/>
            <person name="Hasami M.H."/>
            <person name="Devisetty U.K."/>
            <person name="Aguiy J.C."/>
        </authorList>
    </citation>
    <scope>NUCLEOTIDE SEQUENCE [LARGE SCALE GENOMIC DNA]</scope>
    <source>
        <strain evidence="2">JCA_2017</strain>
    </source>
</reference>
<feature type="domain" description="Integrase catalytic" evidence="1">
    <location>
        <begin position="1"/>
        <end position="142"/>
    </location>
</feature>
<dbReference type="GO" id="GO:0015074">
    <property type="term" value="P:DNA integration"/>
    <property type="evidence" value="ECO:0007669"/>
    <property type="project" value="InterPro"/>
</dbReference>
<protein>
    <submittedName>
        <fullName evidence="2">Gag-Pol polyprotein</fullName>
    </submittedName>
</protein>
<dbReference type="PANTHER" id="PTHR47266">
    <property type="entry name" value="ENDONUCLEASE-RELATED"/>
    <property type="match status" value="1"/>
</dbReference>
<gene>
    <name evidence="2" type="primary">gag-pol</name>
    <name evidence="2" type="ORF">CR513_38266</name>
</gene>
<dbReference type="EMBL" id="QJKJ01008014">
    <property type="protein sequence ID" value="RDX81099.1"/>
    <property type="molecule type" value="Genomic_DNA"/>
</dbReference>
<dbReference type="InterPro" id="IPR012337">
    <property type="entry name" value="RNaseH-like_sf"/>
</dbReference>
<evidence type="ECO:0000313" key="2">
    <source>
        <dbReference type="EMBL" id="RDX81099.1"/>
    </source>
</evidence>
<name>A0A371FRY3_MUCPR</name>
<dbReference type="Gene3D" id="3.30.420.10">
    <property type="entry name" value="Ribonuclease H-like superfamily/Ribonuclease H"/>
    <property type="match status" value="1"/>
</dbReference>
<accession>A0A371FRY3</accession>
<dbReference type="AlphaFoldDB" id="A0A371FRY3"/>
<comment type="caution">
    <text evidence="2">The sequence shown here is derived from an EMBL/GenBank/DDBJ whole genome shotgun (WGS) entry which is preliminary data.</text>
</comment>
<dbReference type="Proteomes" id="UP000257109">
    <property type="component" value="Unassembled WGS sequence"/>
</dbReference>
<dbReference type="GO" id="GO:0003676">
    <property type="term" value="F:nucleic acid binding"/>
    <property type="evidence" value="ECO:0007669"/>
    <property type="project" value="InterPro"/>
</dbReference>
<feature type="non-terminal residue" evidence="2">
    <location>
        <position position="1"/>
    </location>
</feature>
<proteinExistence type="predicted"/>
<evidence type="ECO:0000313" key="3">
    <source>
        <dbReference type="Proteomes" id="UP000257109"/>
    </source>
</evidence>
<dbReference type="InterPro" id="IPR001584">
    <property type="entry name" value="Integrase_cat-core"/>
</dbReference>
<organism evidence="2 3">
    <name type="scientific">Mucuna pruriens</name>
    <name type="common">Velvet bean</name>
    <name type="synonym">Dolichos pruriens</name>
    <dbReference type="NCBI Taxonomy" id="157652"/>
    <lineage>
        <taxon>Eukaryota</taxon>
        <taxon>Viridiplantae</taxon>
        <taxon>Streptophyta</taxon>
        <taxon>Embryophyta</taxon>
        <taxon>Tracheophyta</taxon>
        <taxon>Spermatophyta</taxon>
        <taxon>Magnoliopsida</taxon>
        <taxon>eudicotyledons</taxon>
        <taxon>Gunneridae</taxon>
        <taxon>Pentapetalae</taxon>
        <taxon>rosids</taxon>
        <taxon>fabids</taxon>
        <taxon>Fabales</taxon>
        <taxon>Fabaceae</taxon>
        <taxon>Papilionoideae</taxon>
        <taxon>50 kb inversion clade</taxon>
        <taxon>NPAAA clade</taxon>
        <taxon>indigoferoid/millettioid clade</taxon>
        <taxon>Phaseoleae</taxon>
        <taxon>Mucuna</taxon>
    </lineage>
</organism>
<dbReference type="SUPFAM" id="SSF53098">
    <property type="entry name" value="Ribonuclease H-like"/>
    <property type="match status" value="1"/>
</dbReference>
<evidence type="ECO:0000259" key="1">
    <source>
        <dbReference type="PROSITE" id="PS50994"/>
    </source>
</evidence>